<keyword evidence="2" id="KW-1185">Reference proteome</keyword>
<gene>
    <name evidence="1" type="ORF">PhCBS80983_g01954</name>
</gene>
<reference evidence="1 2" key="1">
    <citation type="journal article" date="2019" name="Sci. Rep.">
        <title>Comparative genomics of chytrid fungi reveal insights into the obligate biotrophic and pathogenic lifestyle of Synchytrium endobioticum.</title>
        <authorList>
            <person name="van de Vossenberg B.T.L.H."/>
            <person name="Warris S."/>
            <person name="Nguyen H.D.T."/>
            <person name="van Gent-Pelzer M.P.E."/>
            <person name="Joly D.L."/>
            <person name="van de Geest H.C."/>
            <person name="Bonants P.J.M."/>
            <person name="Smith D.S."/>
            <person name="Levesque C.A."/>
            <person name="van der Lee T.A.J."/>
        </authorList>
    </citation>
    <scope>NUCLEOTIDE SEQUENCE [LARGE SCALE GENOMIC DNA]</scope>
    <source>
        <strain evidence="1 2">CBS 809.83</strain>
    </source>
</reference>
<sequence length="134" mass="14468">MVLAFDAEGYEAGPATLPCPGTITEAIRTGEIPLTSMLKEKGYAVDALMTAATGEPELCGTGDMNYEDRYYGMSFHPYELIFIKSNRGIGSQKVILEQLNGPPAPAPTPGRTGGMTKSILLYLNDLPINQFFES</sequence>
<evidence type="ECO:0000313" key="1">
    <source>
        <dbReference type="EMBL" id="TPX60192.1"/>
    </source>
</evidence>
<name>A0A507E8D4_9FUNG</name>
<dbReference type="AlphaFoldDB" id="A0A507E8D4"/>
<accession>A0A507E8D4</accession>
<proteinExistence type="predicted"/>
<comment type="caution">
    <text evidence="1">The sequence shown here is derived from an EMBL/GenBank/DDBJ whole genome shotgun (WGS) entry which is preliminary data.</text>
</comment>
<protein>
    <submittedName>
        <fullName evidence="1">Uncharacterized protein</fullName>
    </submittedName>
</protein>
<dbReference type="EMBL" id="QEAQ01000017">
    <property type="protein sequence ID" value="TPX60192.1"/>
    <property type="molecule type" value="Genomic_DNA"/>
</dbReference>
<organism evidence="1 2">
    <name type="scientific">Powellomyces hirtus</name>
    <dbReference type="NCBI Taxonomy" id="109895"/>
    <lineage>
        <taxon>Eukaryota</taxon>
        <taxon>Fungi</taxon>
        <taxon>Fungi incertae sedis</taxon>
        <taxon>Chytridiomycota</taxon>
        <taxon>Chytridiomycota incertae sedis</taxon>
        <taxon>Chytridiomycetes</taxon>
        <taxon>Spizellomycetales</taxon>
        <taxon>Powellomycetaceae</taxon>
        <taxon>Powellomyces</taxon>
    </lineage>
</organism>
<evidence type="ECO:0000313" key="2">
    <source>
        <dbReference type="Proteomes" id="UP000318582"/>
    </source>
</evidence>
<dbReference type="STRING" id="109895.A0A507E8D4"/>
<dbReference type="Proteomes" id="UP000318582">
    <property type="component" value="Unassembled WGS sequence"/>
</dbReference>